<evidence type="ECO:0000256" key="1">
    <source>
        <dbReference type="SAM" id="SignalP"/>
    </source>
</evidence>
<sequence>MKRLFAAGLWLTALLPLATAMAAGPQRVVTLGGSVTEIVFALGQGDRVVADDQSSLYPEAATRLPRVGYYRAVPVEGVLALAPDLVLASEQAGPPAALARLASVGVKVTTVSDAASVQSLYDRIAQVAQALGVPERGERLAAEVREALATVAAMPASQRSTVLLMNRAGTPQAAGAGTAADLVMRLAGLRNALSEQQGYKPLNAEALAALAPEVIVVTAASIEGKGGVAQVQTWPGVAATPAARRGCIVVMDDLLALGAGPRLPEALRMLKETACVASAG</sequence>
<dbReference type="PANTHER" id="PTHR30535">
    <property type="entry name" value="VITAMIN B12-BINDING PROTEIN"/>
    <property type="match status" value="1"/>
</dbReference>
<evidence type="ECO:0000313" key="4">
    <source>
        <dbReference type="Proteomes" id="UP000216913"/>
    </source>
</evidence>
<proteinExistence type="predicted"/>
<dbReference type="OrthoDB" id="9797736at2"/>
<evidence type="ECO:0000259" key="2">
    <source>
        <dbReference type="PROSITE" id="PS50983"/>
    </source>
</evidence>
<feature type="domain" description="Fe/B12 periplasmic-binding" evidence="2">
    <location>
        <begin position="27"/>
        <end position="280"/>
    </location>
</feature>
<name>A0A261TFC3_9BORD</name>
<protein>
    <submittedName>
        <fullName evidence="3">Hemin ABC transporter substrate-binding protein</fullName>
    </submittedName>
</protein>
<organism evidence="3 4">
    <name type="scientific">Bordetella genomosp. 5</name>
    <dbReference type="NCBI Taxonomy" id="1395608"/>
    <lineage>
        <taxon>Bacteria</taxon>
        <taxon>Pseudomonadati</taxon>
        <taxon>Pseudomonadota</taxon>
        <taxon>Betaproteobacteria</taxon>
        <taxon>Burkholderiales</taxon>
        <taxon>Alcaligenaceae</taxon>
        <taxon>Bordetella</taxon>
    </lineage>
</organism>
<dbReference type="Pfam" id="PF01497">
    <property type="entry name" value="Peripla_BP_2"/>
    <property type="match status" value="1"/>
</dbReference>
<accession>A0A261TFC3</accession>
<dbReference type="PROSITE" id="PS50983">
    <property type="entry name" value="FE_B12_PBP"/>
    <property type="match status" value="1"/>
</dbReference>
<evidence type="ECO:0000313" key="3">
    <source>
        <dbReference type="EMBL" id="OZI47961.1"/>
    </source>
</evidence>
<dbReference type="SUPFAM" id="SSF53807">
    <property type="entry name" value="Helical backbone' metal receptor"/>
    <property type="match status" value="1"/>
</dbReference>
<feature type="signal peptide" evidence="1">
    <location>
        <begin position="1"/>
        <end position="22"/>
    </location>
</feature>
<dbReference type="PANTHER" id="PTHR30535:SF4">
    <property type="entry name" value="HEMIN-BINDING PERIPLASMIC PROTEIN HMUT"/>
    <property type="match status" value="1"/>
</dbReference>
<dbReference type="Proteomes" id="UP000216913">
    <property type="component" value="Unassembled WGS sequence"/>
</dbReference>
<keyword evidence="4" id="KW-1185">Reference proteome</keyword>
<dbReference type="AlphaFoldDB" id="A0A261TFC3"/>
<dbReference type="RefSeq" id="WP_094801794.1">
    <property type="nucleotide sequence ID" value="NZ_NEVN01000008.1"/>
</dbReference>
<dbReference type="InterPro" id="IPR002491">
    <property type="entry name" value="ABC_transptr_periplasmic_BD"/>
</dbReference>
<gene>
    <name evidence="3" type="ORF">CAL25_16360</name>
</gene>
<keyword evidence="1" id="KW-0732">Signal</keyword>
<feature type="chain" id="PRO_5012582528" evidence="1">
    <location>
        <begin position="23"/>
        <end position="280"/>
    </location>
</feature>
<reference evidence="3 4" key="1">
    <citation type="submission" date="2017-05" db="EMBL/GenBank/DDBJ databases">
        <title>Complete and WGS of Bordetella genogroups.</title>
        <authorList>
            <person name="Spilker T."/>
            <person name="LiPuma J."/>
        </authorList>
    </citation>
    <scope>NUCLEOTIDE SEQUENCE [LARGE SCALE GENOMIC DNA]</scope>
    <source>
        <strain evidence="3 4">AU10456</strain>
    </source>
</reference>
<dbReference type="Gene3D" id="3.40.50.1980">
    <property type="entry name" value="Nitrogenase molybdenum iron protein domain"/>
    <property type="match status" value="2"/>
</dbReference>
<dbReference type="EMBL" id="NEVP01000010">
    <property type="protein sequence ID" value="OZI47961.1"/>
    <property type="molecule type" value="Genomic_DNA"/>
</dbReference>
<comment type="caution">
    <text evidence="3">The sequence shown here is derived from an EMBL/GenBank/DDBJ whole genome shotgun (WGS) entry which is preliminary data.</text>
</comment>
<dbReference type="InterPro" id="IPR050902">
    <property type="entry name" value="ABC_Transporter_SBP"/>
</dbReference>